<evidence type="ECO:0000259" key="5">
    <source>
        <dbReference type="PROSITE" id="PS50893"/>
    </source>
</evidence>
<dbReference type="Pfam" id="PF12399">
    <property type="entry name" value="BCA_ABC_TP_C"/>
    <property type="match status" value="1"/>
</dbReference>
<dbReference type="InterPro" id="IPR051120">
    <property type="entry name" value="ABC_AA/LPS_Transport"/>
</dbReference>
<evidence type="ECO:0000256" key="2">
    <source>
        <dbReference type="ARBA" id="ARBA00022741"/>
    </source>
</evidence>
<dbReference type="InterPro" id="IPR003593">
    <property type="entry name" value="AAA+_ATPase"/>
</dbReference>
<evidence type="ECO:0000256" key="1">
    <source>
        <dbReference type="ARBA" id="ARBA00022448"/>
    </source>
</evidence>
<organism evidence="6 7">
    <name type="scientific">Yimella lutea</name>
    <dbReference type="NCBI Taxonomy" id="587872"/>
    <lineage>
        <taxon>Bacteria</taxon>
        <taxon>Bacillati</taxon>
        <taxon>Actinomycetota</taxon>
        <taxon>Actinomycetes</taxon>
        <taxon>Micrococcales</taxon>
        <taxon>Dermacoccaceae</taxon>
        <taxon>Yimella</taxon>
    </lineage>
</organism>
<name>A0A542EGA7_9MICO</name>
<keyword evidence="1" id="KW-0813">Transport</keyword>
<dbReference type="FunFam" id="3.40.50.300:FF:000421">
    <property type="entry name" value="Branched-chain amino acid ABC transporter ATP-binding protein"/>
    <property type="match status" value="1"/>
</dbReference>
<feature type="region of interest" description="Disordered" evidence="4">
    <location>
        <begin position="270"/>
        <end position="301"/>
    </location>
</feature>
<dbReference type="CDD" id="cd03219">
    <property type="entry name" value="ABC_Mj1267_LivG_branched"/>
    <property type="match status" value="1"/>
</dbReference>
<feature type="domain" description="ABC transporter" evidence="5">
    <location>
        <begin position="22"/>
        <end position="268"/>
    </location>
</feature>
<dbReference type="Gene3D" id="3.40.50.300">
    <property type="entry name" value="P-loop containing nucleotide triphosphate hydrolases"/>
    <property type="match status" value="1"/>
</dbReference>
<keyword evidence="3 6" id="KW-0067">ATP-binding</keyword>
<dbReference type="InterPro" id="IPR003439">
    <property type="entry name" value="ABC_transporter-like_ATP-bd"/>
</dbReference>
<feature type="compositionally biased region" description="Basic and acidic residues" evidence="4">
    <location>
        <begin position="284"/>
        <end position="301"/>
    </location>
</feature>
<evidence type="ECO:0000256" key="3">
    <source>
        <dbReference type="ARBA" id="ARBA00022840"/>
    </source>
</evidence>
<dbReference type="RefSeq" id="WP_246092390.1">
    <property type="nucleotide sequence ID" value="NZ_BAABCI010000014.1"/>
</dbReference>
<keyword evidence="7" id="KW-1185">Reference proteome</keyword>
<comment type="caution">
    <text evidence="6">The sequence shown here is derived from an EMBL/GenBank/DDBJ whole genome shotgun (WGS) entry which is preliminary data.</text>
</comment>
<sequence length="301" mass="32258">MSAFAPDGAPDRAALASPTTMLTLQDITVRFGGIVALDSVGLEVRPSEVHGVIGPNGAGKTTLFNVACGFVQPSSGTITWKGEQLNGLRPHHLARHGIARTLQGLGLFDGISVLENVMVGADRHGRAGFWSGLLAIPRSTGDEKALRERSLDVLCELDIEGYADRSPASLPYPIRKRVALARALVSEPELLLLDEPASGLSESEMAELGDIILGLSDRVSVMLVEHHMDLVMRVCSRITVLDFGRVIARGTPDEVREDPAVLAAYLGNEVTHDDGGIDDDADDRDPNRSLDRDDANGDRRA</sequence>
<protein>
    <submittedName>
        <fullName evidence="6">Branched-chain amino acid transport system ATP-binding protein</fullName>
    </submittedName>
</protein>
<evidence type="ECO:0000313" key="6">
    <source>
        <dbReference type="EMBL" id="TQJ14358.1"/>
    </source>
</evidence>
<dbReference type="AlphaFoldDB" id="A0A542EGA7"/>
<dbReference type="SUPFAM" id="SSF52540">
    <property type="entry name" value="P-loop containing nucleoside triphosphate hydrolases"/>
    <property type="match status" value="1"/>
</dbReference>
<dbReference type="EMBL" id="VFMO01000001">
    <property type="protein sequence ID" value="TQJ14358.1"/>
    <property type="molecule type" value="Genomic_DNA"/>
</dbReference>
<evidence type="ECO:0000256" key="4">
    <source>
        <dbReference type="SAM" id="MobiDB-lite"/>
    </source>
</evidence>
<dbReference type="Pfam" id="PF00005">
    <property type="entry name" value="ABC_tran"/>
    <property type="match status" value="1"/>
</dbReference>
<dbReference type="PANTHER" id="PTHR45772">
    <property type="entry name" value="CONSERVED COMPONENT OF ABC TRANSPORTER FOR NATURAL AMINO ACIDS-RELATED"/>
    <property type="match status" value="1"/>
</dbReference>
<evidence type="ECO:0000313" key="7">
    <source>
        <dbReference type="Proteomes" id="UP000320806"/>
    </source>
</evidence>
<dbReference type="InterPro" id="IPR027417">
    <property type="entry name" value="P-loop_NTPase"/>
</dbReference>
<reference evidence="6 7" key="1">
    <citation type="submission" date="2019-06" db="EMBL/GenBank/DDBJ databases">
        <title>Sequencing the genomes of 1000 actinobacteria strains.</title>
        <authorList>
            <person name="Klenk H.-P."/>
        </authorList>
    </citation>
    <scope>NUCLEOTIDE SEQUENCE [LARGE SCALE GENOMIC DNA]</scope>
    <source>
        <strain evidence="6 7">DSM 19828</strain>
    </source>
</reference>
<gene>
    <name evidence="6" type="ORF">FB459_1815</name>
</gene>
<dbReference type="Proteomes" id="UP000320806">
    <property type="component" value="Unassembled WGS sequence"/>
</dbReference>
<accession>A0A542EGA7</accession>
<dbReference type="SMART" id="SM00382">
    <property type="entry name" value="AAA"/>
    <property type="match status" value="1"/>
</dbReference>
<proteinExistence type="predicted"/>
<dbReference type="InterPro" id="IPR032823">
    <property type="entry name" value="BCA_ABC_TP_C"/>
</dbReference>
<dbReference type="GO" id="GO:0005524">
    <property type="term" value="F:ATP binding"/>
    <property type="evidence" value="ECO:0007669"/>
    <property type="project" value="UniProtKB-KW"/>
</dbReference>
<dbReference type="PROSITE" id="PS50893">
    <property type="entry name" value="ABC_TRANSPORTER_2"/>
    <property type="match status" value="1"/>
</dbReference>
<keyword evidence="2" id="KW-0547">Nucleotide-binding</keyword>
<dbReference type="GO" id="GO:0016887">
    <property type="term" value="F:ATP hydrolysis activity"/>
    <property type="evidence" value="ECO:0007669"/>
    <property type="project" value="InterPro"/>
</dbReference>
<dbReference type="PANTHER" id="PTHR45772:SF4">
    <property type="entry name" value="ABC TRANSPORTER ATP-BINDING PROTEIN"/>
    <property type="match status" value="1"/>
</dbReference>
<dbReference type="GO" id="GO:0005886">
    <property type="term" value="C:plasma membrane"/>
    <property type="evidence" value="ECO:0007669"/>
    <property type="project" value="TreeGrafter"/>
</dbReference>